<dbReference type="KEGG" id="tvi:Thivi_2820"/>
<name>I3YCL8_THIV6</name>
<proteinExistence type="predicted"/>
<keyword evidence="2" id="KW-1185">Reference proteome</keyword>
<sequence>MVREKACCRLRRDACQHAFYVRICVVRSKHERDPYTHRVERLNRLE</sequence>
<dbReference type="STRING" id="765911.Thivi_2820"/>
<gene>
    <name evidence="1" type="ordered locus">Thivi_2820</name>
</gene>
<dbReference type="Proteomes" id="UP000006062">
    <property type="component" value="Chromosome"/>
</dbReference>
<accession>I3YCL8</accession>
<protein>
    <submittedName>
        <fullName evidence="1">Uncharacterized protein</fullName>
    </submittedName>
</protein>
<reference evidence="1 2" key="1">
    <citation type="submission" date="2012-06" db="EMBL/GenBank/DDBJ databases">
        <title>Complete sequence of Thiocystis violascens DSM 198.</title>
        <authorList>
            <consortium name="US DOE Joint Genome Institute"/>
            <person name="Lucas S."/>
            <person name="Han J."/>
            <person name="Lapidus A."/>
            <person name="Cheng J.-F."/>
            <person name="Goodwin L."/>
            <person name="Pitluck S."/>
            <person name="Peters L."/>
            <person name="Ovchinnikova G."/>
            <person name="Teshima H."/>
            <person name="Detter J.C."/>
            <person name="Han C."/>
            <person name="Tapia R."/>
            <person name="Land M."/>
            <person name="Hauser L."/>
            <person name="Kyrpides N."/>
            <person name="Ivanova N."/>
            <person name="Pagani I."/>
            <person name="Vogl K."/>
            <person name="Liu Z."/>
            <person name="Frigaard N.-U."/>
            <person name="Bryant D."/>
            <person name="Woyke T."/>
        </authorList>
    </citation>
    <scope>NUCLEOTIDE SEQUENCE [LARGE SCALE GENOMIC DNA]</scope>
    <source>
        <strain evidence="2">ATCC 17096 / DSM 198 / 6111</strain>
    </source>
</reference>
<evidence type="ECO:0000313" key="2">
    <source>
        <dbReference type="Proteomes" id="UP000006062"/>
    </source>
</evidence>
<organism evidence="1 2">
    <name type="scientific">Thiocystis violascens (strain ATCC 17096 / DSM 198 / 6111)</name>
    <name type="common">Chromatium violascens</name>
    <dbReference type="NCBI Taxonomy" id="765911"/>
    <lineage>
        <taxon>Bacteria</taxon>
        <taxon>Pseudomonadati</taxon>
        <taxon>Pseudomonadota</taxon>
        <taxon>Gammaproteobacteria</taxon>
        <taxon>Chromatiales</taxon>
        <taxon>Chromatiaceae</taxon>
        <taxon>Thiocystis</taxon>
    </lineage>
</organism>
<dbReference type="EMBL" id="CP003154">
    <property type="protein sequence ID" value="AFL74736.1"/>
    <property type="molecule type" value="Genomic_DNA"/>
</dbReference>
<evidence type="ECO:0000313" key="1">
    <source>
        <dbReference type="EMBL" id="AFL74736.1"/>
    </source>
</evidence>
<dbReference type="AlphaFoldDB" id="I3YCL8"/>
<dbReference type="HOGENOM" id="CLU_3190158_0_0_6"/>